<dbReference type="Gene3D" id="3.30.450.70">
    <property type="match status" value="1"/>
</dbReference>
<dbReference type="Gene3D" id="2.30.42.40">
    <property type="match status" value="1"/>
</dbReference>
<comment type="subunit">
    <text evidence="8">Component of the multisubunit TRAPP (transport protein particle) complex, which includes at least TRAPPC2, TRAPPC2L, TRAPPC3, TRAPPC3L, TRAPPC4, TRAPPC5, TRAPPC8, TRAPPC9, TRAPPC10, TRAPPC11 and TRAPPC12. Interacts with SDC2.</text>
</comment>
<evidence type="ECO:0000256" key="7">
    <source>
        <dbReference type="ARBA" id="ARBA00046052"/>
    </source>
</evidence>
<dbReference type="SUPFAM" id="SSF64356">
    <property type="entry name" value="SNARE-like"/>
    <property type="match status" value="1"/>
</dbReference>
<evidence type="ECO:0000256" key="8">
    <source>
        <dbReference type="ARBA" id="ARBA00046941"/>
    </source>
</evidence>
<reference evidence="10" key="1">
    <citation type="submission" date="2014-03" db="EMBL/GenBank/DDBJ databases">
        <title>The sialotranscriptome of Amblyomma triste, Amblyomma parvum and Amblyomma cajennense ticks, uncovered by 454-based RNA-seq.</title>
        <authorList>
            <person name="Garcia G.R."/>
            <person name="Gardinassi L.G."/>
            <person name="Ribeiro J.M."/>
            <person name="Anatrielo E."/>
            <person name="Ferreira B.R."/>
            <person name="Moreira H.N."/>
            <person name="Mafra C."/>
            <person name="Olegario M.M."/>
            <person name="Szabo P.J."/>
            <person name="Miranda-Santos I.K."/>
            <person name="Maruyama S.R."/>
        </authorList>
    </citation>
    <scope>NUCLEOTIDE SEQUENCE</scope>
    <source>
        <strain evidence="10">Araguapaz</strain>
        <tissue evidence="10">Salivary glands</tissue>
    </source>
</reference>
<evidence type="ECO:0000256" key="6">
    <source>
        <dbReference type="ARBA" id="ARBA00038179"/>
    </source>
</evidence>
<dbReference type="GO" id="GO:0030008">
    <property type="term" value="C:TRAPP complex"/>
    <property type="evidence" value="ECO:0007669"/>
    <property type="project" value="UniProtKB-UniRule"/>
</dbReference>
<accession>A0A023FXM6</accession>
<keyword evidence="5 9" id="KW-0333">Golgi apparatus</keyword>
<dbReference type="GO" id="GO:0005794">
    <property type="term" value="C:Golgi apparatus"/>
    <property type="evidence" value="ECO:0007669"/>
    <property type="project" value="UniProtKB-SubCell"/>
</dbReference>
<keyword evidence="2 9" id="KW-0813">Transport</keyword>
<dbReference type="AlphaFoldDB" id="A0A023FXM6"/>
<evidence type="ECO:0000256" key="4">
    <source>
        <dbReference type="ARBA" id="ARBA00022892"/>
    </source>
</evidence>
<keyword evidence="3 9" id="KW-0256">Endoplasmic reticulum</keyword>
<dbReference type="Pfam" id="PF04099">
    <property type="entry name" value="Sybindin"/>
    <property type="match status" value="1"/>
</dbReference>
<evidence type="ECO:0000256" key="1">
    <source>
        <dbReference type="ARBA" id="ARBA00004555"/>
    </source>
</evidence>
<dbReference type="GO" id="GO:0006888">
    <property type="term" value="P:endoplasmic reticulum to Golgi vesicle-mediated transport"/>
    <property type="evidence" value="ECO:0007669"/>
    <property type="project" value="UniProtKB-UniRule"/>
</dbReference>
<comment type="similarity">
    <text evidence="6">Belongs to the TRAPP small subunits family. TRAPPC4 subfamily.</text>
</comment>
<evidence type="ECO:0000256" key="3">
    <source>
        <dbReference type="ARBA" id="ARBA00022824"/>
    </source>
</evidence>
<dbReference type="PANTHER" id="PTHR23249">
    <property type="entry name" value="TRAFFICKING PROTEIN PARTICLE COMPLEX SUBUNIT"/>
    <property type="match status" value="1"/>
</dbReference>
<dbReference type="InterPro" id="IPR007233">
    <property type="entry name" value="TRAPPC"/>
</dbReference>
<keyword evidence="4 9" id="KW-0931">ER-Golgi transport</keyword>
<dbReference type="FunFam" id="3.30.450.70:FF:000009">
    <property type="entry name" value="Trafficking protein particle complex 4"/>
    <property type="match status" value="1"/>
</dbReference>
<comment type="subcellular location">
    <subcellularLocation>
        <location evidence="9">Endoplasmic reticulum</location>
    </subcellularLocation>
    <subcellularLocation>
        <location evidence="9">Golgi apparatus</location>
        <location evidence="9">cis-Golgi network</location>
    </subcellularLocation>
    <subcellularLocation>
        <location evidence="1">Golgi apparatus</location>
    </subcellularLocation>
</comment>
<dbReference type="CDD" id="cd14856">
    <property type="entry name" value="TRAPPC4_synbindin"/>
    <property type="match status" value="1"/>
</dbReference>
<protein>
    <recommendedName>
        <fullName evidence="9">Trafficking protein particle complex subunit</fullName>
    </recommendedName>
</protein>
<comment type="function">
    <text evidence="7">Core component of the TRAPP complexes which has a function of guanine nucleotide exchange factor activity for Rab1 GTPase. Plays a role in vesicular transport from endoplasmic reticulum to Golgi and autophagy. May play a role in dendrite postsynaptic membrane trafficking.</text>
</comment>
<evidence type="ECO:0000256" key="5">
    <source>
        <dbReference type="ARBA" id="ARBA00023034"/>
    </source>
</evidence>
<sequence>MPVYSVYIVSKSGGLIFHSDFPSMPRIEVEKTFSYPLDITLSYQNVLKRVVVVFGQRDGVCVGHAVMAVNGVAVNGRLLEDGRDVEAVVADEANYPLSIRFGRPRLTTNERIVLASTFHSFYAIASQLSPEPKSSGIEVLEAGAFRLHCYQTVTGIKFIVLADTRQSVLEPLLRRLFELYADYALKNPFYSLEMPIRCELFDTNLQAAVEQMERTGISNV</sequence>
<evidence type="ECO:0000256" key="9">
    <source>
        <dbReference type="RuleBase" id="RU366065"/>
    </source>
</evidence>
<dbReference type="EMBL" id="GBBL01001857">
    <property type="protein sequence ID" value="JAC25463.1"/>
    <property type="molecule type" value="mRNA"/>
</dbReference>
<proteinExistence type="evidence at transcript level"/>
<organism evidence="10">
    <name type="scientific">Amblyomma parvum</name>
    <name type="common">South American tick</name>
    <dbReference type="NCBI Taxonomy" id="251391"/>
    <lineage>
        <taxon>Eukaryota</taxon>
        <taxon>Metazoa</taxon>
        <taxon>Ecdysozoa</taxon>
        <taxon>Arthropoda</taxon>
        <taxon>Chelicerata</taxon>
        <taxon>Arachnida</taxon>
        <taxon>Acari</taxon>
        <taxon>Parasitiformes</taxon>
        <taxon>Ixodida</taxon>
        <taxon>Ixodoidea</taxon>
        <taxon>Ixodidae</taxon>
        <taxon>Amblyomminae</taxon>
        <taxon>Amblyomma</taxon>
    </lineage>
</organism>
<comment type="subunit">
    <text evidence="9">Part of the multisubunit transport protein particle (TRAPP) complex.</text>
</comment>
<name>A0A023FXM6_AMBPA</name>
<evidence type="ECO:0000256" key="2">
    <source>
        <dbReference type="ARBA" id="ARBA00022448"/>
    </source>
</evidence>
<dbReference type="SMART" id="SM01399">
    <property type="entry name" value="Sybindin"/>
    <property type="match status" value="1"/>
</dbReference>
<dbReference type="GO" id="GO:0005783">
    <property type="term" value="C:endoplasmic reticulum"/>
    <property type="evidence" value="ECO:0007669"/>
    <property type="project" value="UniProtKB-SubCell"/>
</dbReference>
<evidence type="ECO:0000313" key="10">
    <source>
        <dbReference type="EMBL" id="JAC25463.1"/>
    </source>
</evidence>
<dbReference type="PANTHER" id="PTHR23249:SF15">
    <property type="entry name" value="TRAFFICKING PROTEIN PARTICLE COMPLEX SUBUNIT 4"/>
    <property type="match status" value="1"/>
</dbReference>
<dbReference type="InterPro" id="IPR011012">
    <property type="entry name" value="Longin-like_dom_sf"/>
</dbReference>